<dbReference type="Gene3D" id="3.30.160.390">
    <property type="entry name" value="Integrase, DNA-binding domain"/>
    <property type="match status" value="1"/>
</dbReference>
<dbReference type="SUPFAM" id="SSF56349">
    <property type="entry name" value="DNA breaking-rejoining enzymes"/>
    <property type="match status" value="1"/>
</dbReference>
<dbReference type="Gene3D" id="1.10.443.10">
    <property type="entry name" value="Intergrase catalytic core"/>
    <property type="match status" value="1"/>
</dbReference>
<evidence type="ECO:0000313" key="6">
    <source>
        <dbReference type="EMBL" id="KJA10526.1"/>
    </source>
</evidence>
<dbReference type="GO" id="GO:0003677">
    <property type="term" value="F:DNA binding"/>
    <property type="evidence" value="ECO:0007669"/>
    <property type="project" value="UniProtKB-KW"/>
</dbReference>
<dbReference type="InterPro" id="IPR002104">
    <property type="entry name" value="Integrase_catalytic"/>
</dbReference>
<dbReference type="GO" id="GO:0006310">
    <property type="term" value="P:DNA recombination"/>
    <property type="evidence" value="ECO:0007669"/>
    <property type="project" value="UniProtKB-KW"/>
</dbReference>
<dbReference type="InterPro" id="IPR011010">
    <property type="entry name" value="DNA_brk_join_enz"/>
</dbReference>
<evidence type="ECO:0000313" key="7">
    <source>
        <dbReference type="Proteomes" id="UP000032566"/>
    </source>
</evidence>
<dbReference type="Proteomes" id="UP000032566">
    <property type="component" value="Unassembled WGS sequence"/>
</dbReference>
<dbReference type="InterPro" id="IPR013762">
    <property type="entry name" value="Integrase-like_cat_sf"/>
</dbReference>
<dbReference type="EMBL" id="JXYQ01000032">
    <property type="protein sequence ID" value="KJA10526.1"/>
    <property type="molecule type" value="Genomic_DNA"/>
</dbReference>
<dbReference type="RefSeq" id="WP_044398298.1">
    <property type="nucleotide sequence ID" value="NZ_JXYQ01000032.1"/>
</dbReference>
<evidence type="ECO:0000256" key="1">
    <source>
        <dbReference type="ARBA" id="ARBA00008857"/>
    </source>
</evidence>
<keyword evidence="2" id="KW-0229">DNA integration</keyword>
<dbReference type="AlphaFoldDB" id="A0A0D7K855"/>
<dbReference type="PANTHER" id="PTHR30629:SF2">
    <property type="entry name" value="PROPHAGE INTEGRASE INTS-RELATED"/>
    <property type="match status" value="1"/>
</dbReference>
<dbReference type="InterPro" id="IPR010998">
    <property type="entry name" value="Integrase_recombinase_N"/>
</dbReference>
<name>A0A0D7K855_9BURK</name>
<dbReference type="InterPro" id="IPR038488">
    <property type="entry name" value="Integrase_DNA-bd_sf"/>
</dbReference>
<keyword evidence="7" id="KW-1185">Reference proteome</keyword>
<protein>
    <recommendedName>
        <fullName evidence="5">Tyr recombinase domain-containing protein</fullName>
    </recommendedName>
</protein>
<dbReference type="PROSITE" id="PS51898">
    <property type="entry name" value="TYR_RECOMBINASE"/>
    <property type="match status" value="1"/>
</dbReference>
<evidence type="ECO:0000256" key="4">
    <source>
        <dbReference type="ARBA" id="ARBA00023172"/>
    </source>
</evidence>
<reference evidence="6 7" key="1">
    <citation type="submission" date="2014-12" db="EMBL/GenBank/DDBJ databases">
        <title>Isolation of bacteria from lake water.</title>
        <authorList>
            <person name="Sheng K.-Y."/>
            <person name="Chin P.-S."/>
            <person name="Chan K.-G."/>
            <person name="Tan G.S."/>
        </authorList>
    </citation>
    <scope>NUCLEOTIDE SEQUENCE [LARGE SCALE GENOMIC DNA]</scope>
    <source>
        <strain evidence="6 7">KY4</strain>
    </source>
</reference>
<dbReference type="PATRIC" id="fig|80878.5.peg.1866"/>
<dbReference type="PANTHER" id="PTHR30629">
    <property type="entry name" value="PROPHAGE INTEGRASE"/>
    <property type="match status" value="1"/>
</dbReference>
<evidence type="ECO:0000256" key="2">
    <source>
        <dbReference type="ARBA" id="ARBA00022908"/>
    </source>
</evidence>
<comment type="similarity">
    <text evidence="1">Belongs to the 'phage' integrase family.</text>
</comment>
<keyword evidence="3" id="KW-0238">DNA-binding</keyword>
<proteinExistence type="inferred from homology"/>
<dbReference type="OrthoDB" id="9775880at2"/>
<dbReference type="Pfam" id="PF00589">
    <property type="entry name" value="Phage_integrase"/>
    <property type="match status" value="1"/>
</dbReference>
<comment type="caution">
    <text evidence="6">The sequence shown here is derived from an EMBL/GenBank/DDBJ whole genome shotgun (WGS) entry which is preliminary data.</text>
</comment>
<evidence type="ECO:0000256" key="3">
    <source>
        <dbReference type="ARBA" id="ARBA00023125"/>
    </source>
</evidence>
<organism evidence="6 7">
    <name type="scientific">Acidovorax temperans</name>
    <dbReference type="NCBI Taxonomy" id="80878"/>
    <lineage>
        <taxon>Bacteria</taxon>
        <taxon>Pseudomonadati</taxon>
        <taxon>Pseudomonadota</taxon>
        <taxon>Betaproteobacteria</taxon>
        <taxon>Burkholderiales</taxon>
        <taxon>Comamonadaceae</taxon>
        <taxon>Acidovorax</taxon>
    </lineage>
</organism>
<dbReference type="STRING" id="80878.RP29_10995"/>
<dbReference type="GO" id="GO:0015074">
    <property type="term" value="P:DNA integration"/>
    <property type="evidence" value="ECO:0007669"/>
    <property type="project" value="UniProtKB-KW"/>
</dbReference>
<dbReference type="Gene3D" id="1.10.150.130">
    <property type="match status" value="1"/>
</dbReference>
<dbReference type="InterPro" id="IPR050808">
    <property type="entry name" value="Phage_Integrase"/>
</dbReference>
<gene>
    <name evidence="6" type="ORF">RP29_10995</name>
</gene>
<keyword evidence="4" id="KW-0233">DNA recombination</keyword>
<accession>A0A0D7K855</accession>
<feature type="domain" description="Tyr recombinase" evidence="5">
    <location>
        <begin position="250"/>
        <end position="485"/>
    </location>
</feature>
<sequence>MRFTFTQDNLAKLTPSVRPIVKDGKMVGVEKVAVSKQYIVYDAGANVAPGFGMYVGARRKTFVLQTRVGPRVTKVVLGDYPRLNVNTGDPLTDARLVASDIRFAMKRGEDIQQLRIEERAIVATTLGDVLRNYLHQYRQGKDPRQNSIKAIEAAIRRLQPWLGKSLRSIGSTTVDDIWKLIAVEQGHRTAAEQTLMWCRAAFNVHIERQQADRNRASFDGELLVNPFNIARRKMRTRSELEAQYDDNKVRNPVENTPERLGVWLDALWDKRSRNRDAVDYMMLTLLLGARRSETAQLVWRDRLLAAGLKEADYSVLTLPDGDGVGQATFRGTKSGAMHSVPLGRFATWLMRQRHQDYHDQLFVFPASSKNPATKSPHYNSPREFVASLRTTLERQSLQKAWDAYATAFKAKGQQPPMTLEQFAQSYPSQWKFTMHDLRRTFCTVAVNIEGMPYAVVQQLMNHSQMGNVTARYGKPTKEALRKHMQELENELLRHATTLPTLHMKA</sequence>
<evidence type="ECO:0000259" key="5">
    <source>
        <dbReference type="PROSITE" id="PS51898"/>
    </source>
</evidence>